<keyword evidence="3" id="KW-1185">Reference proteome</keyword>
<gene>
    <name evidence="2" type="ORF">EDD32_0921</name>
</gene>
<feature type="compositionally biased region" description="Basic and acidic residues" evidence="1">
    <location>
        <begin position="52"/>
        <end position="62"/>
    </location>
</feature>
<reference evidence="2 3" key="1">
    <citation type="submission" date="2018-11" db="EMBL/GenBank/DDBJ databases">
        <title>Sequencing the genomes of 1000 actinobacteria strains.</title>
        <authorList>
            <person name="Klenk H.-P."/>
        </authorList>
    </citation>
    <scope>NUCLEOTIDE SEQUENCE [LARGE SCALE GENOMIC DNA]</scope>
    <source>
        <strain evidence="2 3">DSM 14418</strain>
    </source>
</reference>
<evidence type="ECO:0000256" key="1">
    <source>
        <dbReference type="SAM" id="MobiDB-lite"/>
    </source>
</evidence>
<dbReference type="AlphaFoldDB" id="A0A3N4Z5S7"/>
<feature type="compositionally biased region" description="Basic and acidic residues" evidence="1">
    <location>
        <begin position="27"/>
        <end position="42"/>
    </location>
</feature>
<dbReference type="EMBL" id="RKRA01000001">
    <property type="protein sequence ID" value="RPF26480.1"/>
    <property type="molecule type" value="Genomic_DNA"/>
</dbReference>
<feature type="region of interest" description="Disordered" evidence="1">
    <location>
        <begin position="25"/>
        <end position="87"/>
    </location>
</feature>
<accession>A0A3N4Z5S7</accession>
<evidence type="ECO:0000313" key="3">
    <source>
        <dbReference type="Proteomes" id="UP000280726"/>
    </source>
</evidence>
<sequence length="87" mass="9296">MGTPETTREPGWRPELVNDALVHRGLVRPEEHGDHPVRDLLKGGHAAGAPRTDAESYGRDSELVGAGPDDEDEFVHGDSGQDSGSII</sequence>
<dbReference type="Proteomes" id="UP000280726">
    <property type="component" value="Unassembled WGS sequence"/>
</dbReference>
<name>A0A3N4Z5S7_9MICO</name>
<protein>
    <recommendedName>
        <fullName evidence="4">DUF5709 domain-containing protein</fullName>
    </recommendedName>
</protein>
<comment type="caution">
    <text evidence="2">The sequence shown here is derived from an EMBL/GenBank/DDBJ whole genome shotgun (WGS) entry which is preliminary data.</text>
</comment>
<dbReference type="RefSeq" id="WP_123915120.1">
    <property type="nucleotide sequence ID" value="NZ_RKRA01000001.1"/>
</dbReference>
<organism evidence="2 3">
    <name type="scientific">Georgenia muralis</name>
    <dbReference type="NCBI Taxonomy" id="154117"/>
    <lineage>
        <taxon>Bacteria</taxon>
        <taxon>Bacillati</taxon>
        <taxon>Actinomycetota</taxon>
        <taxon>Actinomycetes</taxon>
        <taxon>Micrococcales</taxon>
        <taxon>Bogoriellaceae</taxon>
        <taxon>Georgenia</taxon>
    </lineage>
</organism>
<dbReference type="OrthoDB" id="5148437at2"/>
<evidence type="ECO:0000313" key="2">
    <source>
        <dbReference type="EMBL" id="RPF26480.1"/>
    </source>
</evidence>
<evidence type="ECO:0008006" key="4">
    <source>
        <dbReference type="Google" id="ProtNLM"/>
    </source>
</evidence>
<proteinExistence type="predicted"/>